<evidence type="ECO:0000256" key="4">
    <source>
        <dbReference type="ARBA" id="ARBA00022840"/>
    </source>
</evidence>
<dbReference type="InterPro" id="IPR027417">
    <property type="entry name" value="P-loop_NTPase"/>
</dbReference>
<dbReference type="Proteomes" id="UP000494330">
    <property type="component" value="Unassembled WGS sequence"/>
</dbReference>
<dbReference type="RefSeq" id="WP_034199073.1">
    <property type="nucleotide sequence ID" value="NZ_CABVQD010000004.1"/>
</dbReference>
<feature type="binding site" evidence="6">
    <location>
        <begin position="23"/>
        <end position="30"/>
    </location>
    <ligand>
        <name>ATP</name>
        <dbReference type="ChEBI" id="CHEBI:30616"/>
    </ligand>
</feature>
<dbReference type="Gene3D" id="3.40.50.300">
    <property type="entry name" value="P-loop containing nucleotide triphosphate hydrolases"/>
    <property type="match status" value="2"/>
</dbReference>
<proteinExistence type="predicted"/>
<evidence type="ECO:0000256" key="2">
    <source>
        <dbReference type="ARBA" id="ARBA00022801"/>
    </source>
</evidence>
<feature type="domain" description="UvrD-like helicase ATP-binding" evidence="7">
    <location>
        <begin position="2"/>
        <end position="277"/>
    </location>
</feature>
<keyword evidence="2 6" id="KW-0378">Hydrolase</keyword>
<keyword evidence="3 6" id="KW-0347">Helicase</keyword>
<dbReference type="GO" id="GO:0043138">
    <property type="term" value="F:3'-5' DNA helicase activity"/>
    <property type="evidence" value="ECO:0007669"/>
    <property type="project" value="TreeGrafter"/>
</dbReference>
<evidence type="ECO:0000259" key="7">
    <source>
        <dbReference type="PROSITE" id="PS51198"/>
    </source>
</evidence>
<dbReference type="InterPro" id="IPR014016">
    <property type="entry name" value="UvrD-like_ATP-bd"/>
</dbReference>
<dbReference type="Pfam" id="PF00580">
    <property type="entry name" value="UvrD-helicase"/>
    <property type="match status" value="2"/>
</dbReference>
<evidence type="ECO:0000256" key="6">
    <source>
        <dbReference type="PROSITE-ProRule" id="PRU00560"/>
    </source>
</evidence>
<sequence>MTELSSEQSTIIDATLAPMSVIACAGSGKTLTSVRRLAEIRRQLGDHRGRVALLSFSNVAVDTFRQNYQVLLKEMSVGMGGHRVDIDTLDGFITRHVLHPHAHQTMGATQAAFLVMGGESFLNGFTFKPGNYPVSITSMQVGARTSGVYFYYVNNDQVVELNQSDASKLVHRLGKTGAYTHNLGRYWCYRTLQEQPVILRALARRYPHILIDEAQDIGTLHQAILEQLIGAGVRVSLIGDPNQGIYEFAGANGAFLSQYGGRTGVTDLGLTRNYRSVPPLVKLANKLSARNDVADREAPDTTHGAFFIPYKTAERDKVVTAFQAAVLAAELKVERSAVLCRGRDLADKLAGNDSPAGQGTVKGFAQAAIARDKKQDYLGAFKGVATCVVSLLADPPKGLVASITQPARYPEAQSLRRLIWRFARNPDTGLPSTTLLADTEWHPQLLARVKALLAVLESDHGLKPTDNIGMKLAKKSLPNAPLAVVSDLAAPSAARVRVDTVHQAKGESLDAVLYMANKEHVSALLGGVSSEVGRIGYVAVTRARNLLWLGVPSNALPDLRQSLISHGFQEAGISAVPSVTS</sequence>
<dbReference type="InterPro" id="IPR000212">
    <property type="entry name" value="DNA_helicase_UvrD/REP"/>
</dbReference>
<evidence type="ECO:0000313" key="8">
    <source>
        <dbReference type="EMBL" id="VWB43264.1"/>
    </source>
</evidence>
<evidence type="ECO:0000256" key="5">
    <source>
        <dbReference type="ARBA" id="ARBA00034923"/>
    </source>
</evidence>
<dbReference type="PROSITE" id="PS51198">
    <property type="entry name" value="UVRD_HELICASE_ATP_BIND"/>
    <property type="match status" value="1"/>
</dbReference>
<evidence type="ECO:0000256" key="3">
    <source>
        <dbReference type="ARBA" id="ARBA00022806"/>
    </source>
</evidence>
<dbReference type="PANTHER" id="PTHR11070">
    <property type="entry name" value="UVRD / RECB / PCRA DNA HELICASE FAMILY MEMBER"/>
    <property type="match status" value="1"/>
</dbReference>
<evidence type="ECO:0000256" key="1">
    <source>
        <dbReference type="ARBA" id="ARBA00022741"/>
    </source>
</evidence>
<dbReference type="GO" id="GO:0000725">
    <property type="term" value="P:recombinational repair"/>
    <property type="evidence" value="ECO:0007669"/>
    <property type="project" value="TreeGrafter"/>
</dbReference>
<dbReference type="GO" id="GO:0016787">
    <property type="term" value="F:hydrolase activity"/>
    <property type="evidence" value="ECO:0007669"/>
    <property type="project" value="UniProtKB-UniRule"/>
</dbReference>
<keyword evidence="4 6" id="KW-0067">ATP-binding</keyword>
<organism evidence="8 9">
    <name type="scientific">Burkholderia paludis</name>
    <dbReference type="NCBI Taxonomy" id="1506587"/>
    <lineage>
        <taxon>Bacteria</taxon>
        <taxon>Pseudomonadati</taxon>
        <taxon>Pseudomonadota</taxon>
        <taxon>Betaproteobacteria</taxon>
        <taxon>Burkholderiales</taxon>
        <taxon>Burkholderiaceae</taxon>
        <taxon>Burkholderia</taxon>
        <taxon>Burkholderia cepacia complex</taxon>
    </lineage>
</organism>
<gene>
    <name evidence="8" type="ORF">BPA30113_01812</name>
</gene>
<accession>A0A6J5DSL1</accession>
<reference evidence="8 9" key="1">
    <citation type="submission" date="2019-09" db="EMBL/GenBank/DDBJ databases">
        <authorList>
            <person name="Depoorter E."/>
        </authorList>
    </citation>
    <scope>NUCLEOTIDE SEQUENCE [LARGE SCALE GENOMIC DNA]</scope>
    <source>
        <strain evidence="8">LMG 30113</strain>
    </source>
</reference>
<dbReference type="SUPFAM" id="SSF52540">
    <property type="entry name" value="P-loop containing nucleoside triphosphate hydrolases"/>
    <property type="match status" value="1"/>
</dbReference>
<protein>
    <recommendedName>
        <fullName evidence="5">DNA 3'-5' helicase II</fullName>
    </recommendedName>
</protein>
<dbReference type="GO" id="GO:0003677">
    <property type="term" value="F:DNA binding"/>
    <property type="evidence" value="ECO:0007669"/>
    <property type="project" value="InterPro"/>
</dbReference>
<dbReference type="PANTHER" id="PTHR11070:SF2">
    <property type="entry name" value="ATP-DEPENDENT DNA HELICASE SRS2"/>
    <property type="match status" value="1"/>
</dbReference>
<dbReference type="AlphaFoldDB" id="A0A6J5DSL1"/>
<keyword evidence="1 6" id="KW-0547">Nucleotide-binding</keyword>
<dbReference type="GO" id="GO:0005524">
    <property type="term" value="F:ATP binding"/>
    <property type="evidence" value="ECO:0007669"/>
    <property type="project" value="UniProtKB-UniRule"/>
</dbReference>
<evidence type="ECO:0000313" key="9">
    <source>
        <dbReference type="Proteomes" id="UP000494330"/>
    </source>
</evidence>
<dbReference type="EMBL" id="CABVQD010000004">
    <property type="protein sequence ID" value="VWB43264.1"/>
    <property type="molecule type" value="Genomic_DNA"/>
</dbReference>
<keyword evidence="9" id="KW-1185">Reference proteome</keyword>
<name>A0A6J5DSL1_9BURK</name>